<keyword evidence="2" id="KW-1185">Reference proteome</keyword>
<name>A0AAV0W844_9HEMI</name>
<gene>
    <name evidence="1" type="ORF">MEUPH1_LOCUS8328</name>
</gene>
<reference evidence="1 2" key="1">
    <citation type="submission" date="2023-01" db="EMBL/GenBank/DDBJ databases">
        <authorList>
            <person name="Whitehead M."/>
        </authorList>
    </citation>
    <scope>NUCLEOTIDE SEQUENCE [LARGE SCALE GENOMIC DNA]</scope>
</reference>
<evidence type="ECO:0000313" key="2">
    <source>
        <dbReference type="Proteomes" id="UP001160148"/>
    </source>
</evidence>
<comment type="caution">
    <text evidence="1">The sequence shown here is derived from an EMBL/GenBank/DDBJ whole genome shotgun (WGS) entry which is preliminary data.</text>
</comment>
<proteinExistence type="predicted"/>
<accession>A0AAV0W844</accession>
<organism evidence="1 2">
    <name type="scientific">Macrosiphum euphorbiae</name>
    <name type="common">potato aphid</name>
    <dbReference type="NCBI Taxonomy" id="13131"/>
    <lineage>
        <taxon>Eukaryota</taxon>
        <taxon>Metazoa</taxon>
        <taxon>Ecdysozoa</taxon>
        <taxon>Arthropoda</taxon>
        <taxon>Hexapoda</taxon>
        <taxon>Insecta</taxon>
        <taxon>Pterygota</taxon>
        <taxon>Neoptera</taxon>
        <taxon>Paraneoptera</taxon>
        <taxon>Hemiptera</taxon>
        <taxon>Sternorrhyncha</taxon>
        <taxon>Aphidomorpha</taxon>
        <taxon>Aphidoidea</taxon>
        <taxon>Aphididae</taxon>
        <taxon>Macrosiphini</taxon>
        <taxon>Macrosiphum</taxon>
    </lineage>
</organism>
<sequence>MFSGLDKRKVIKTAGQHKQDQNSIEKIETQVFLCKRKAEESISTGPLKIIHTKLLNSSSTSNLNNQNVRNVSKAMYDKQKQTYPKLPTSLDEAIYQ</sequence>
<protein>
    <submittedName>
        <fullName evidence="1">Uncharacterized protein</fullName>
    </submittedName>
</protein>
<dbReference type="Proteomes" id="UP001160148">
    <property type="component" value="Unassembled WGS sequence"/>
</dbReference>
<evidence type="ECO:0000313" key="1">
    <source>
        <dbReference type="EMBL" id="CAI6352034.1"/>
    </source>
</evidence>
<dbReference type="AlphaFoldDB" id="A0AAV0W844"/>
<dbReference type="EMBL" id="CARXXK010000001">
    <property type="protein sequence ID" value="CAI6352034.1"/>
    <property type="molecule type" value="Genomic_DNA"/>
</dbReference>